<sequence length="221" mass="24744">MGLLAEFHLSSDHLPLVPVATVVPETTLELDQGQPRSSGTPTLILRATGEDADALEAALDDSRFVGEYSRIGRDGATRQYQLRPAGEGPESLDELAVNRSVVERIVVVEDGWLERCRFADREEFAAYRAFCREHDIGFTLRRLHDDEAERPSERMTDRQREALLTAYEMGYFDIPRTASMADVAESLGITAPSLSERLRRAYVHLVEDHLRSNPDLMGLTG</sequence>
<keyword evidence="6" id="KW-1185">Reference proteome</keyword>
<evidence type="ECO:0000256" key="2">
    <source>
        <dbReference type="ARBA" id="ARBA00023163"/>
    </source>
</evidence>
<accession>A0ABD5RRE6</accession>
<protein>
    <submittedName>
        <fullName evidence="5">Helix-turn-helix domain-containing protein</fullName>
    </submittedName>
</protein>
<dbReference type="RefSeq" id="WP_247417409.1">
    <property type="nucleotide sequence ID" value="NZ_JALLGW010000001.1"/>
</dbReference>
<evidence type="ECO:0000313" key="5">
    <source>
        <dbReference type="EMBL" id="MFC5973175.1"/>
    </source>
</evidence>
<dbReference type="AlphaFoldDB" id="A0ABD5RRE6"/>
<keyword evidence="2" id="KW-0804">Transcription</keyword>
<dbReference type="Pfam" id="PF04967">
    <property type="entry name" value="HTH_10"/>
    <property type="match status" value="1"/>
</dbReference>
<dbReference type="EMBL" id="JBHSQH010000001">
    <property type="protein sequence ID" value="MFC5973175.1"/>
    <property type="molecule type" value="Genomic_DNA"/>
</dbReference>
<evidence type="ECO:0000256" key="1">
    <source>
        <dbReference type="ARBA" id="ARBA00023015"/>
    </source>
</evidence>
<dbReference type="Pfam" id="PF15915">
    <property type="entry name" value="BAT"/>
    <property type="match status" value="1"/>
</dbReference>
<dbReference type="InterPro" id="IPR007050">
    <property type="entry name" value="HTH_bacterioopsin"/>
</dbReference>
<evidence type="ECO:0000259" key="4">
    <source>
        <dbReference type="Pfam" id="PF15915"/>
    </source>
</evidence>
<keyword evidence="1" id="KW-0805">Transcription regulation</keyword>
<evidence type="ECO:0000259" key="3">
    <source>
        <dbReference type="Pfam" id="PF04967"/>
    </source>
</evidence>
<dbReference type="InterPro" id="IPR031803">
    <property type="entry name" value="BAT_GAF/HTH-assoc"/>
</dbReference>
<comment type="caution">
    <text evidence="5">The sequence shown here is derived from an EMBL/GenBank/DDBJ whole genome shotgun (WGS) entry which is preliminary data.</text>
</comment>
<dbReference type="PANTHER" id="PTHR34236">
    <property type="entry name" value="DIMETHYL SULFOXIDE REDUCTASE TRANSCRIPTIONAL ACTIVATOR"/>
    <property type="match status" value="1"/>
</dbReference>
<organism evidence="5 6">
    <name type="scientific">Halomarina salina</name>
    <dbReference type="NCBI Taxonomy" id="1872699"/>
    <lineage>
        <taxon>Archaea</taxon>
        <taxon>Methanobacteriati</taxon>
        <taxon>Methanobacteriota</taxon>
        <taxon>Stenosarchaea group</taxon>
        <taxon>Halobacteria</taxon>
        <taxon>Halobacteriales</taxon>
        <taxon>Natronomonadaceae</taxon>
        <taxon>Halomarina</taxon>
    </lineage>
</organism>
<reference evidence="5 6" key="1">
    <citation type="journal article" date="2019" name="Int. J. Syst. Evol. Microbiol.">
        <title>The Global Catalogue of Microorganisms (GCM) 10K type strain sequencing project: providing services to taxonomists for standard genome sequencing and annotation.</title>
        <authorList>
            <consortium name="The Broad Institute Genomics Platform"/>
            <consortium name="The Broad Institute Genome Sequencing Center for Infectious Disease"/>
            <person name="Wu L."/>
            <person name="Ma J."/>
        </authorList>
    </citation>
    <scope>NUCLEOTIDE SEQUENCE [LARGE SCALE GENOMIC DNA]</scope>
    <source>
        <strain evidence="5 6">CGMCC 1.12543</strain>
    </source>
</reference>
<proteinExistence type="predicted"/>
<feature type="domain" description="Bacterioopsin transcriptional activator GAF and HTH associated" evidence="4">
    <location>
        <begin position="6"/>
        <end position="152"/>
    </location>
</feature>
<name>A0ABD5RRE6_9EURY</name>
<dbReference type="Proteomes" id="UP001596099">
    <property type="component" value="Unassembled WGS sequence"/>
</dbReference>
<dbReference type="PANTHER" id="PTHR34236:SF1">
    <property type="entry name" value="DIMETHYL SULFOXIDE REDUCTASE TRANSCRIPTIONAL ACTIVATOR"/>
    <property type="match status" value="1"/>
</dbReference>
<feature type="domain" description="HTH bat-type" evidence="3">
    <location>
        <begin position="155"/>
        <end position="205"/>
    </location>
</feature>
<evidence type="ECO:0000313" key="6">
    <source>
        <dbReference type="Proteomes" id="UP001596099"/>
    </source>
</evidence>
<gene>
    <name evidence="5" type="ORF">ACFPYI_17725</name>
</gene>